<feature type="compositionally biased region" description="Polar residues" evidence="1">
    <location>
        <begin position="215"/>
        <end position="226"/>
    </location>
</feature>
<keyword evidence="3" id="KW-1185">Reference proteome</keyword>
<comment type="caution">
    <text evidence="2">The sequence shown here is derived from an EMBL/GenBank/DDBJ whole genome shotgun (WGS) entry which is preliminary data.</text>
</comment>
<feature type="region of interest" description="Disordered" evidence="1">
    <location>
        <begin position="1"/>
        <end position="227"/>
    </location>
</feature>
<dbReference type="Proteomes" id="UP000749559">
    <property type="component" value="Unassembled WGS sequence"/>
</dbReference>
<name>A0A8S4PJ81_OWEFU</name>
<feature type="compositionally biased region" description="Basic residues" evidence="1">
    <location>
        <begin position="692"/>
        <end position="701"/>
    </location>
</feature>
<organism evidence="2 3">
    <name type="scientific">Owenia fusiformis</name>
    <name type="common">Polychaete worm</name>
    <dbReference type="NCBI Taxonomy" id="6347"/>
    <lineage>
        <taxon>Eukaryota</taxon>
        <taxon>Metazoa</taxon>
        <taxon>Spiralia</taxon>
        <taxon>Lophotrochozoa</taxon>
        <taxon>Annelida</taxon>
        <taxon>Polychaeta</taxon>
        <taxon>Sedentaria</taxon>
        <taxon>Canalipalpata</taxon>
        <taxon>Sabellida</taxon>
        <taxon>Oweniida</taxon>
        <taxon>Oweniidae</taxon>
        <taxon>Owenia</taxon>
    </lineage>
</organism>
<proteinExistence type="predicted"/>
<dbReference type="AlphaFoldDB" id="A0A8S4PJ81"/>
<feature type="compositionally biased region" description="Basic and acidic residues" evidence="1">
    <location>
        <begin position="106"/>
        <end position="121"/>
    </location>
</feature>
<protein>
    <submittedName>
        <fullName evidence="2">Uncharacterized protein</fullName>
    </submittedName>
</protein>
<reference evidence="2" key="1">
    <citation type="submission" date="2022-03" db="EMBL/GenBank/DDBJ databases">
        <authorList>
            <person name="Martin C."/>
        </authorList>
    </citation>
    <scope>NUCLEOTIDE SEQUENCE</scope>
</reference>
<feature type="region of interest" description="Disordered" evidence="1">
    <location>
        <begin position="639"/>
        <end position="701"/>
    </location>
</feature>
<feature type="compositionally biased region" description="Basic residues" evidence="1">
    <location>
        <begin position="159"/>
        <end position="193"/>
    </location>
</feature>
<evidence type="ECO:0000313" key="3">
    <source>
        <dbReference type="Proteomes" id="UP000749559"/>
    </source>
</evidence>
<feature type="compositionally biased region" description="Low complexity" evidence="1">
    <location>
        <begin position="141"/>
        <end position="156"/>
    </location>
</feature>
<sequence>MSDSSKNERKSDREDTDKEHLSSENRNVDKNVQSRDTAKKHRTVSFDKKRSNTSSGSSTSSSPRPKFQKSKRSRRDSSSEHSRDQRRRSYTPDLNKNRPRRAGHSSCEKSRRDSSQEDRREQRHRSRVSKKSKKRSRRADTSSSDSSVYSQYSESSPNYRRHGRHRRSYSPHKGYKKSHRADRYHREHKRRFRSPSSSPENRSRYDKFKSRRIYNHSSNDTSTHMPQVQKRAYFDYQQREDFTRSVPSCGLPYQKFDNAGESAFSVGKNTFSQESRKFPMRFLQSLPTMRQSDIPHGGHSFEERGTDFIPGMSRQERQLNRDHMYSSPPVVPRTTSLEETFSLNEDIEEEQPAVEVSISDEMTQAVSMVRDCFPDLIGELSTPKSAYKSKSLVRDKTPIVPKSLELPLCPGVKHNLAEGVHLFKDYPPNAFLKDFPSFDSKRFKLNKKLYQVVPSEAGVKPCELDVDFPTIVSSKFKNQKQGNTGQTTKSEINPRPFLAIKTMADWEGVVREQLLTTSHTEWFIGTVKPLFEELLAQGNTSEEDVWKEKLEKALTLVKVAGRCIEDNYRLTTYLLNQIVACRRHSYIGMRADRDIPFSITKELMSLDSSSGKLFQNKLPDVKDSLRTAKADLAQTRILDYTAPKKSQSDKPGFSDNKESGQSSFRGRGRGSNRGYNRGNRGRGSSRGVAKSSKGRGRGTPK</sequence>
<evidence type="ECO:0000256" key="1">
    <source>
        <dbReference type="SAM" id="MobiDB-lite"/>
    </source>
</evidence>
<evidence type="ECO:0000313" key="2">
    <source>
        <dbReference type="EMBL" id="CAH1793174.1"/>
    </source>
</evidence>
<feature type="compositionally biased region" description="Low complexity" evidence="1">
    <location>
        <begin position="52"/>
        <end position="62"/>
    </location>
</feature>
<gene>
    <name evidence="2" type="ORF">OFUS_LOCUS18054</name>
</gene>
<feature type="compositionally biased region" description="Basic residues" evidence="1">
    <location>
        <begin position="122"/>
        <end position="137"/>
    </location>
</feature>
<feature type="compositionally biased region" description="Basic and acidic residues" evidence="1">
    <location>
        <begin position="1"/>
        <end position="37"/>
    </location>
</feature>
<accession>A0A8S4PJ81</accession>
<dbReference type="EMBL" id="CAIIXF020000008">
    <property type="protein sequence ID" value="CAH1793174.1"/>
    <property type="molecule type" value="Genomic_DNA"/>
</dbReference>